<dbReference type="AlphaFoldDB" id="A0AAV3PK12"/>
<comment type="caution">
    <text evidence="1">The sequence shown here is derived from an EMBL/GenBank/DDBJ whole genome shotgun (WGS) entry which is preliminary data.</text>
</comment>
<evidence type="ECO:0000313" key="2">
    <source>
        <dbReference type="Proteomes" id="UP001454036"/>
    </source>
</evidence>
<dbReference type="EMBL" id="BAABME010001894">
    <property type="protein sequence ID" value="GAA0152005.1"/>
    <property type="molecule type" value="Genomic_DNA"/>
</dbReference>
<sequence length="106" mass="11585">MISQLRCAEKNIIFCAGKRAELFIQSLIPISKSEASSTSKAPPVVKAGIVVKVASSRKKVKRFNSLVERSQVKKRASLKKQLERSDSLNEIQSNLSKLSSSGNSAH</sequence>
<reference evidence="1 2" key="1">
    <citation type="submission" date="2024-01" db="EMBL/GenBank/DDBJ databases">
        <title>The complete chloroplast genome sequence of Lithospermum erythrorhizon: insights into the phylogenetic relationship among Boraginaceae species and the maternal lineages of purple gromwells.</title>
        <authorList>
            <person name="Okada T."/>
            <person name="Watanabe K."/>
        </authorList>
    </citation>
    <scope>NUCLEOTIDE SEQUENCE [LARGE SCALE GENOMIC DNA]</scope>
</reference>
<organism evidence="1 2">
    <name type="scientific">Lithospermum erythrorhizon</name>
    <name type="common">Purple gromwell</name>
    <name type="synonym">Lithospermum officinale var. erythrorhizon</name>
    <dbReference type="NCBI Taxonomy" id="34254"/>
    <lineage>
        <taxon>Eukaryota</taxon>
        <taxon>Viridiplantae</taxon>
        <taxon>Streptophyta</taxon>
        <taxon>Embryophyta</taxon>
        <taxon>Tracheophyta</taxon>
        <taxon>Spermatophyta</taxon>
        <taxon>Magnoliopsida</taxon>
        <taxon>eudicotyledons</taxon>
        <taxon>Gunneridae</taxon>
        <taxon>Pentapetalae</taxon>
        <taxon>asterids</taxon>
        <taxon>lamiids</taxon>
        <taxon>Boraginales</taxon>
        <taxon>Boraginaceae</taxon>
        <taxon>Boraginoideae</taxon>
        <taxon>Lithospermeae</taxon>
        <taxon>Lithospermum</taxon>
    </lineage>
</organism>
<proteinExistence type="predicted"/>
<name>A0AAV3PK12_LITER</name>
<evidence type="ECO:0000313" key="1">
    <source>
        <dbReference type="EMBL" id="GAA0152005.1"/>
    </source>
</evidence>
<keyword evidence="2" id="KW-1185">Reference proteome</keyword>
<gene>
    <name evidence="1" type="ORF">LIER_10596</name>
</gene>
<accession>A0AAV3PK12</accession>
<dbReference type="Proteomes" id="UP001454036">
    <property type="component" value="Unassembled WGS sequence"/>
</dbReference>
<protein>
    <submittedName>
        <fullName evidence="1">Uncharacterized protein</fullName>
    </submittedName>
</protein>